<feature type="domain" description="Formyl transferase N-terminal" evidence="7">
    <location>
        <begin position="7"/>
        <end position="186"/>
    </location>
</feature>
<proteinExistence type="inferred from homology"/>
<dbReference type="GO" id="GO:0004644">
    <property type="term" value="F:phosphoribosylglycinamide formyltransferase activity"/>
    <property type="evidence" value="ECO:0007669"/>
    <property type="project" value="UniProtKB-EC"/>
</dbReference>
<evidence type="ECO:0000313" key="8">
    <source>
        <dbReference type="EMBL" id="MFK2877280.1"/>
    </source>
</evidence>
<comment type="catalytic activity">
    <reaction evidence="5 6">
        <text>N(1)-(5-phospho-beta-D-ribosyl)glycinamide + (6R)-10-formyltetrahydrofolate = N(2)-formyl-N(1)-(5-phospho-beta-D-ribosyl)glycinamide + (6S)-5,6,7,8-tetrahydrofolate + H(+)</text>
        <dbReference type="Rhea" id="RHEA:15053"/>
        <dbReference type="ChEBI" id="CHEBI:15378"/>
        <dbReference type="ChEBI" id="CHEBI:57453"/>
        <dbReference type="ChEBI" id="CHEBI:143788"/>
        <dbReference type="ChEBI" id="CHEBI:147286"/>
        <dbReference type="ChEBI" id="CHEBI:195366"/>
        <dbReference type="EC" id="2.1.2.2"/>
    </reaction>
</comment>
<dbReference type="InterPro" id="IPR001555">
    <property type="entry name" value="GART_AS"/>
</dbReference>
<evidence type="ECO:0000313" key="9">
    <source>
        <dbReference type="Proteomes" id="UP001620339"/>
    </source>
</evidence>
<evidence type="ECO:0000256" key="4">
    <source>
        <dbReference type="ARBA" id="ARBA00038440"/>
    </source>
</evidence>
<dbReference type="EMBL" id="JADIKK010000008">
    <property type="protein sequence ID" value="MFK2877280.1"/>
    <property type="molecule type" value="Genomic_DNA"/>
</dbReference>
<evidence type="ECO:0000259" key="7">
    <source>
        <dbReference type="Pfam" id="PF00551"/>
    </source>
</evidence>
<keyword evidence="3 6" id="KW-0658">Purine biosynthesis</keyword>
<dbReference type="Proteomes" id="UP001620339">
    <property type="component" value="Unassembled WGS sequence"/>
</dbReference>
<comment type="similarity">
    <text evidence="4 6">Belongs to the GART family.</text>
</comment>
<reference evidence="8 9" key="1">
    <citation type="submission" date="2020-10" db="EMBL/GenBank/DDBJ databases">
        <title>Phylogeny of dyella-like bacteria.</title>
        <authorList>
            <person name="Fu J."/>
        </authorList>
    </citation>
    <scope>NUCLEOTIDE SEQUENCE [LARGE SCALE GENOMIC DNA]</scope>
    <source>
        <strain evidence="8 9">KACC 19113</strain>
    </source>
</reference>
<comment type="function">
    <text evidence="6">Catalyzes the transfer of a formyl group from 10-formyltetrahydrofolate to 5-phospho-ribosyl-glycinamide (GAR), producing 5-phospho-ribosyl-N-formylglycinamide (FGAR) and tetrahydrofolate.</text>
</comment>
<feature type="site" description="Raises pKa of active site His" evidence="6">
    <location>
        <position position="149"/>
    </location>
</feature>
<feature type="active site" description="Proton donor" evidence="6">
    <location>
        <position position="113"/>
    </location>
</feature>
<evidence type="ECO:0000256" key="6">
    <source>
        <dbReference type="HAMAP-Rule" id="MF_01930"/>
    </source>
</evidence>
<dbReference type="RefSeq" id="WP_404613436.1">
    <property type="nucleotide sequence ID" value="NZ_JADIKK010000008.1"/>
</dbReference>
<dbReference type="InterPro" id="IPR004607">
    <property type="entry name" value="GART"/>
</dbReference>
<accession>A0ABW8J6V7</accession>
<keyword evidence="9" id="KW-1185">Reference proteome</keyword>
<feature type="binding site" evidence="6">
    <location>
        <begin position="16"/>
        <end position="18"/>
    </location>
    <ligand>
        <name>N(1)-(5-phospho-beta-D-ribosyl)glycinamide</name>
        <dbReference type="ChEBI" id="CHEBI:143788"/>
    </ligand>
</feature>
<dbReference type="EC" id="2.1.2.2" evidence="6"/>
<dbReference type="InterPro" id="IPR036477">
    <property type="entry name" value="Formyl_transf_N_sf"/>
</dbReference>
<dbReference type="Pfam" id="PF00551">
    <property type="entry name" value="Formyl_trans_N"/>
    <property type="match status" value="1"/>
</dbReference>
<gene>
    <name evidence="6" type="primary">purN</name>
    <name evidence="8" type="ORF">ISP25_09400</name>
</gene>
<comment type="pathway">
    <text evidence="1 6">Purine metabolism; IMP biosynthesis via de novo pathway; N(2)-formyl-N(1)-(5-phospho-D-ribosyl)glycinamide from N(1)-(5-phospho-D-ribosyl)glycinamide (10-formyl THF route): step 1/1.</text>
</comment>
<dbReference type="Gene3D" id="3.40.50.170">
    <property type="entry name" value="Formyl transferase, N-terminal domain"/>
    <property type="match status" value="1"/>
</dbReference>
<dbReference type="InterPro" id="IPR002376">
    <property type="entry name" value="Formyl_transf_N"/>
</dbReference>
<dbReference type="PROSITE" id="PS00373">
    <property type="entry name" value="GART"/>
    <property type="match status" value="1"/>
</dbReference>
<evidence type="ECO:0000256" key="1">
    <source>
        <dbReference type="ARBA" id="ARBA00005054"/>
    </source>
</evidence>
<keyword evidence="2 6" id="KW-0808">Transferase</keyword>
<dbReference type="SUPFAM" id="SSF53328">
    <property type="entry name" value="Formyltransferase"/>
    <property type="match status" value="1"/>
</dbReference>
<dbReference type="CDD" id="cd08645">
    <property type="entry name" value="FMT_core_GART"/>
    <property type="match status" value="1"/>
</dbReference>
<comment type="caution">
    <text evidence="6">Lacks conserved residue(s) required for the propagation of feature annotation.</text>
</comment>
<name>A0ABW8J6V7_9GAMM</name>
<protein>
    <recommendedName>
        <fullName evidence="6">Phosphoribosylglycinamide formyltransferase</fullName>
        <ecNumber evidence="6">2.1.2.2</ecNumber>
    </recommendedName>
    <alternativeName>
        <fullName evidence="6">5'-phosphoribosylglycinamide transformylase</fullName>
    </alternativeName>
    <alternativeName>
        <fullName evidence="6">GAR transformylase</fullName>
        <shortName evidence="6">GART</shortName>
    </alternativeName>
</protein>
<evidence type="ECO:0000256" key="3">
    <source>
        <dbReference type="ARBA" id="ARBA00022755"/>
    </source>
</evidence>
<evidence type="ECO:0000256" key="5">
    <source>
        <dbReference type="ARBA" id="ARBA00047664"/>
    </source>
</evidence>
<feature type="binding site" evidence="6">
    <location>
        <position position="111"/>
    </location>
    <ligand>
        <name>(6R)-10-formyltetrahydrofolate</name>
        <dbReference type="ChEBI" id="CHEBI:195366"/>
    </ligand>
</feature>
<organism evidence="8 9">
    <name type="scientific">Rhodanobacter hydrolyticus</name>
    <dbReference type="NCBI Taxonomy" id="2250595"/>
    <lineage>
        <taxon>Bacteria</taxon>
        <taxon>Pseudomonadati</taxon>
        <taxon>Pseudomonadota</taxon>
        <taxon>Gammaproteobacteria</taxon>
        <taxon>Lysobacterales</taxon>
        <taxon>Rhodanobacteraceae</taxon>
        <taxon>Rhodanobacter</taxon>
    </lineage>
</organism>
<feature type="binding site" evidence="6">
    <location>
        <position position="69"/>
    </location>
    <ligand>
        <name>(6R)-10-formyltetrahydrofolate</name>
        <dbReference type="ChEBI" id="CHEBI:195366"/>
    </ligand>
</feature>
<dbReference type="PANTHER" id="PTHR43369:SF2">
    <property type="entry name" value="PHOSPHORIBOSYLGLYCINAMIDE FORMYLTRANSFERASE"/>
    <property type="match status" value="1"/>
</dbReference>
<dbReference type="HAMAP" id="MF_01930">
    <property type="entry name" value="PurN"/>
    <property type="match status" value="1"/>
</dbReference>
<comment type="caution">
    <text evidence="8">The sequence shown here is derived from an EMBL/GenBank/DDBJ whole genome shotgun (WGS) entry which is preliminary data.</text>
</comment>
<evidence type="ECO:0000256" key="2">
    <source>
        <dbReference type="ARBA" id="ARBA00022679"/>
    </source>
</evidence>
<dbReference type="NCBIfam" id="TIGR00639">
    <property type="entry name" value="PurN"/>
    <property type="match status" value="1"/>
</dbReference>
<dbReference type="PANTHER" id="PTHR43369">
    <property type="entry name" value="PHOSPHORIBOSYLGLYCINAMIDE FORMYLTRANSFERASE"/>
    <property type="match status" value="1"/>
</dbReference>
<sequence>MSQSLLKVAVLASGRGSNLAALVAARDAGALPVEMVLVGSDKASAGALRLAEAAHIPTLALNPKDYPDRPSFDRALFAHVAASGTELLVLAGFMRVIDAAVVAQWEGRAINIHPSLLPKYPGLHTHRRCLEAGDTEHGASVHYVTAELDGGPVVAQARIPVGPGDTEASLAERLLAEEHRLLPAVVGAIARGRLRWNGEAMFDGRPVTAPLTLAQLS</sequence>